<dbReference type="InterPro" id="IPR036388">
    <property type="entry name" value="WH-like_DNA-bd_sf"/>
</dbReference>
<dbReference type="SUPFAM" id="SSF55781">
    <property type="entry name" value="GAF domain-like"/>
    <property type="match status" value="1"/>
</dbReference>
<dbReference type="InterPro" id="IPR005471">
    <property type="entry name" value="Tscrpt_reg_IclR_N"/>
</dbReference>
<dbReference type="PROSITE" id="PS51078">
    <property type="entry name" value="ICLR_ED"/>
    <property type="match status" value="1"/>
</dbReference>
<dbReference type="SMART" id="SM00346">
    <property type="entry name" value="HTH_ICLR"/>
    <property type="match status" value="1"/>
</dbReference>
<comment type="caution">
    <text evidence="6">The sequence shown here is derived from an EMBL/GenBank/DDBJ whole genome shotgun (WGS) entry which is preliminary data.</text>
</comment>
<dbReference type="Gene3D" id="1.10.10.10">
    <property type="entry name" value="Winged helix-like DNA-binding domain superfamily/Winged helix DNA-binding domain"/>
    <property type="match status" value="1"/>
</dbReference>
<evidence type="ECO:0000313" key="7">
    <source>
        <dbReference type="Proteomes" id="UP001498935"/>
    </source>
</evidence>
<evidence type="ECO:0000256" key="2">
    <source>
        <dbReference type="ARBA" id="ARBA00023125"/>
    </source>
</evidence>
<sequence>MRKLETVDRALQLLQAFSDDSRELTVRALATALDVHPSSVSRLVGTLAERGFLERVPGGDAWRLGPELVRLGTMARGSVDLITAARSTMDALAGATGETVVLSTLDQGEAVDVAQVDGPHLISARQWIGRRAPLHASSDGKVLMAFAEGRPAELTRETDRTLTTRKELDAEIAEVRRRGWATAESEMELGLSGVAAPVRDHLGRCVAALSISGPEYRLSAERLEAAAGDVVAAAATISEALGLRRPSGQ</sequence>
<evidence type="ECO:0000313" key="6">
    <source>
        <dbReference type="EMBL" id="GAA5340489.1"/>
    </source>
</evidence>
<dbReference type="Proteomes" id="UP001498935">
    <property type="component" value="Unassembled WGS sequence"/>
</dbReference>
<dbReference type="Gene3D" id="3.30.450.40">
    <property type="match status" value="1"/>
</dbReference>
<evidence type="ECO:0000256" key="1">
    <source>
        <dbReference type="ARBA" id="ARBA00023015"/>
    </source>
</evidence>
<dbReference type="InterPro" id="IPR014757">
    <property type="entry name" value="Tscrpt_reg_IclR_C"/>
</dbReference>
<keyword evidence="7" id="KW-1185">Reference proteome</keyword>
<feature type="domain" description="IclR-ED" evidence="5">
    <location>
        <begin position="67"/>
        <end position="243"/>
    </location>
</feature>
<organism evidence="6 7">
    <name type="scientific">Brevibacterium ammoniilyticum</name>
    <dbReference type="NCBI Taxonomy" id="1046555"/>
    <lineage>
        <taxon>Bacteria</taxon>
        <taxon>Bacillati</taxon>
        <taxon>Actinomycetota</taxon>
        <taxon>Actinomycetes</taxon>
        <taxon>Micrococcales</taxon>
        <taxon>Brevibacteriaceae</taxon>
        <taxon>Brevibacterium</taxon>
    </lineage>
</organism>
<keyword evidence="1" id="KW-0805">Transcription regulation</keyword>
<dbReference type="PROSITE" id="PS51077">
    <property type="entry name" value="HTH_ICLR"/>
    <property type="match status" value="1"/>
</dbReference>
<dbReference type="InterPro" id="IPR029016">
    <property type="entry name" value="GAF-like_dom_sf"/>
</dbReference>
<reference evidence="6 7" key="1">
    <citation type="submission" date="2024-02" db="EMBL/GenBank/DDBJ databases">
        <title>Characterization of antibiotic resistant novel bacterial strains and their environmental applications.</title>
        <authorList>
            <person name="Manzoor S."/>
            <person name="Abbas S."/>
            <person name="Arshad M."/>
            <person name="Li W.J."/>
            <person name="Ahmed I."/>
        </authorList>
    </citation>
    <scope>NUCLEOTIDE SEQUENCE [LARGE SCALE GENOMIC DNA]</scope>
    <source>
        <strain evidence="6 7">KACC 15558</strain>
    </source>
</reference>
<evidence type="ECO:0000259" key="4">
    <source>
        <dbReference type="PROSITE" id="PS51077"/>
    </source>
</evidence>
<evidence type="ECO:0000259" key="5">
    <source>
        <dbReference type="PROSITE" id="PS51078"/>
    </source>
</evidence>
<dbReference type="Pfam" id="PF01614">
    <property type="entry name" value="IclR_C"/>
    <property type="match status" value="1"/>
</dbReference>
<keyword evidence="2" id="KW-0238">DNA-binding</keyword>
<proteinExistence type="predicted"/>
<dbReference type="InterPro" id="IPR036390">
    <property type="entry name" value="WH_DNA-bd_sf"/>
</dbReference>
<feature type="domain" description="HTH iclR-type" evidence="4">
    <location>
        <begin position="4"/>
        <end position="66"/>
    </location>
</feature>
<protein>
    <submittedName>
        <fullName evidence="6">IclR family transcriptional regulator</fullName>
    </submittedName>
</protein>
<keyword evidence="3" id="KW-0804">Transcription</keyword>
<dbReference type="EMBL" id="BAABNP010000005">
    <property type="protein sequence ID" value="GAA5340489.1"/>
    <property type="molecule type" value="Genomic_DNA"/>
</dbReference>
<dbReference type="InterPro" id="IPR050707">
    <property type="entry name" value="HTH_MetabolicPath_Reg"/>
</dbReference>
<dbReference type="Pfam" id="PF09339">
    <property type="entry name" value="HTH_IclR"/>
    <property type="match status" value="1"/>
</dbReference>
<dbReference type="PANTHER" id="PTHR30136">
    <property type="entry name" value="HELIX-TURN-HELIX TRANSCRIPTIONAL REGULATOR, ICLR FAMILY"/>
    <property type="match status" value="1"/>
</dbReference>
<dbReference type="RefSeq" id="WP_342037877.1">
    <property type="nucleotide sequence ID" value="NZ_BAABBK010000008.1"/>
</dbReference>
<dbReference type="SUPFAM" id="SSF46785">
    <property type="entry name" value="Winged helix' DNA-binding domain"/>
    <property type="match status" value="1"/>
</dbReference>
<dbReference type="PANTHER" id="PTHR30136:SF35">
    <property type="entry name" value="HTH-TYPE TRANSCRIPTIONAL REGULATOR RV1719"/>
    <property type="match status" value="1"/>
</dbReference>
<accession>A0ABP9U2E7</accession>
<gene>
    <name evidence="6" type="ORF">KACC15558_15290</name>
</gene>
<name>A0ABP9U2E7_9MICO</name>
<evidence type="ECO:0000256" key="3">
    <source>
        <dbReference type="ARBA" id="ARBA00023163"/>
    </source>
</evidence>